<dbReference type="Proteomes" id="UP000561271">
    <property type="component" value="Unassembled WGS sequence"/>
</dbReference>
<comment type="similarity">
    <text evidence="1 13">Belongs to the RuvC family.</text>
</comment>
<comment type="subunit">
    <text evidence="13">Homodimer which binds Holliday junction (HJ) DNA. The HJ becomes 2-fold symmetrical on binding to RuvC with unstacked arms; it has a different conformation from HJ DNA in complex with RuvA. In the full resolvosome a probable DNA-RuvA(4)-RuvB(12)-RuvC(2) complex forms which resolves the HJ.</text>
</comment>
<evidence type="ECO:0000313" key="16">
    <source>
        <dbReference type="EMBL" id="GFP30805.1"/>
    </source>
</evidence>
<keyword evidence="5 13" id="KW-0255">Endonuclease</keyword>
<evidence type="ECO:0000256" key="7">
    <source>
        <dbReference type="ARBA" id="ARBA00022801"/>
    </source>
</evidence>
<keyword evidence="10 13" id="KW-0233">DNA recombination</keyword>
<dbReference type="InterPro" id="IPR020563">
    <property type="entry name" value="X-over_junc_endoDNase_Mg_BS"/>
</dbReference>
<evidence type="ECO:0000313" key="19">
    <source>
        <dbReference type="Proteomes" id="UP000561271"/>
    </source>
</evidence>
<proteinExistence type="inferred from homology"/>
<evidence type="ECO:0000256" key="9">
    <source>
        <dbReference type="ARBA" id="ARBA00023125"/>
    </source>
</evidence>
<comment type="caution">
    <text evidence="16">The sequence shown here is derived from an EMBL/GenBank/DDBJ whole genome shotgun (WGS) entry which is preliminary data.</text>
</comment>
<evidence type="ECO:0000256" key="3">
    <source>
        <dbReference type="ARBA" id="ARBA00022722"/>
    </source>
</evidence>
<dbReference type="Proteomes" id="UP000588083">
    <property type="component" value="Unassembled WGS sequence"/>
</dbReference>
<gene>
    <name evidence="13" type="primary">ruvC</name>
    <name evidence="15" type="ORF">HKBW3S03_00872</name>
    <name evidence="16" type="ORF">HKBW3S34_01725</name>
    <name evidence="17" type="ORF">HKBW3S42_00388</name>
    <name evidence="18" type="ORF">HKBW3S44_00938</name>
</gene>
<evidence type="ECO:0000313" key="17">
    <source>
        <dbReference type="EMBL" id="GFP32083.1"/>
    </source>
</evidence>
<dbReference type="Proteomes" id="UP000568877">
    <property type="component" value="Unassembled WGS sequence"/>
</dbReference>
<evidence type="ECO:0000313" key="15">
    <source>
        <dbReference type="EMBL" id="GFP19367.1"/>
    </source>
</evidence>
<dbReference type="HAMAP" id="MF_00034">
    <property type="entry name" value="RuvC"/>
    <property type="match status" value="1"/>
</dbReference>
<organism evidence="16 22">
    <name type="scientific">Candidatus Hakubella thermalkaliphila</name>
    <dbReference type="NCBI Taxonomy" id="2754717"/>
    <lineage>
        <taxon>Bacteria</taxon>
        <taxon>Bacillati</taxon>
        <taxon>Actinomycetota</taxon>
        <taxon>Actinomycetota incertae sedis</taxon>
        <taxon>Candidatus Hakubellales</taxon>
        <taxon>Candidatus Hakubellaceae</taxon>
        <taxon>Candidatus Hakubella</taxon>
    </lineage>
</organism>
<keyword evidence="7 13" id="KW-0378">Hydrolase</keyword>
<accession>A0A6V8QCU9</accession>
<dbReference type="GO" id="GO:0006310">
    <property type="term" value="P:DNA recombination"/>
    <property type="evidence" value="ECO:0007669"/>
    <property type="project" value="UniProtKB-UniRule"/>
</dbReference>
<protein>
    <recommendedName>
        <fullName evidence="13 14">Crossover junction endodeoxyribonuclease RuvC</fullName>
        <ecNumber evidence="13 14">3.1.21.10</ecNumber>
    </recommendedName>
    <alternativeName>
        <fullName evidence="13">Holliday junction nuclease RuvC</fullName>
    </alternativeName>
    <alternativeName>
        <fullName evidence="13">Holliday junction resolvase RuvC</fullName>
    </alternativeName>
</protein>
<evidence type="ECO:0000256" key="14">
    <source>
        <dbReference type="NCBIfam" id="TIGR00228"/>
    </source>
</evidence>
<evidence type="ECO:0000256" key="8">
    <source>
        <dbReference type="ARBA" id="ARBA00022842"/>
    </source>
</evidence>
<name>A0A6V8QCU9_9ACTN</name>
<evidence type="ECO:0000313" key="20">
    <source>
        <dbReference type="Proteomes" id="UP000568877"/>
    </source>
</evidence>
<dbReference type="GO" id="GO:0006281">
    <property type="term" value="P:DNA repair"/>
    <property type="evidence" value="ECO:0007669"/>
    <property type="project" value="UniProtKB-UniRule"/>
</dbReference>
<comment type="catalytic activity">
    <reaction evidence="12 13">
        <text>Endonucleolytic cleavage at a junction such as a reciprocal single-stranded crossover between two homologous DNA duplexes (Holliday junction).</text>
        <dbReference type="EC" id="3.1.21.10"/>
    </reaction>
</comment>
<dbReference type="NCBIfam" id="NF000711">
    <property type="entry name" value="PRK00039.2-1"/>
    <property type="match status" value="1"/>
</dbReference>
<dbReference type="GO" id="GO:0003677">
    <property type="term" value="F:DNA binding"/>
    <property type="evidence" value="ECO:0007669"/>
    <property type="project" value="UniProtKB-KW"/>
</dbReference>
<evidence type="ECO:0000256" key="11">
    <source>
        <dbReference type="ARBA" id="ARBA00023204"/>
    </source>
</evidence>
<evidence type="ECO:0000256" key="1">
    <source>
        <dbReference type="ARBA" id="ARBA00009518"/>
    </source>
</evidence>
<keyword evidence="3 13" id="KW-0540">Nuclease</keyword>
<dbReference type="GO" id="GO:0048476">
    <property type="term" value="C:Holliday junction resolvase complex"/>
    <property type="evidence" value="ECO:0007669"/>
    <property type="project" value="UniProtKB-UniRule"/>
</dbReference>
<evidence type="ECO:0000256" key="10">
    <source>
        <dbReference type="ARBA" id="ARBA00023172"/>
    </source>
</evidence>
<evidence type="ECO:0000313" key="21">
    <source>
        <dbReference type="Proteomes" id="UP000574717"/>
    </source>
</evidence>
<dbReference type="Gene3D" id="3.30.420.10">
    <property type="entry name" value="Ribonuclease H-like superfamily/Ribonuclease H"/>
    <property type="match status" value="1"/>
</dbReference>
<comment type="function">
    <text evidence="13">The RuvA-RuvB-RuvC complex processes Holliday junction (HJ) DNA during genetic recombination and DNA repair. Endonuclease that resolves HJ intermediates. Cleaves cruciform DNA by making single-stranded nicks across the HJ at symmetrical positions within the homologous arms, yielding a 5'-phosphate and a 3'-hydroxyl group; requires a central core of homology in the junction. The consensus cleavage sequence is 5'-(A/T)TT(C/G)-3'. Cleavage occurs on the 3'-side of the TT dinucleotide at the point of strand exchange. HJ branch migration catalyzed by RuvA-RuvB allows RuvC to scan DNA until it finds its consensus sequence, where it cleaves and resolves the cruciform DNA.</text>
</comment>
<dbReference type="GO" id="GO:0008821">
    <property type="term" value="F:crossover junction DNA endonuclease activity"/>
    <property type="evidence" value="ECO:0007669"/>
    <property type="project" value="UniProtKB-UniRule"/>
</dbReference>
<dbReference type="GO" id="GO:0005737">
    <property type="term" value="C:cytoplasm"/>
    <property type="evidence" value="ECO:0007669"/>
    <property type="project" value="UniProtKB-SubCell"/>
</dbReference>
<feature type="binding site" evidence="13">
    <location>
        <position position="7"/>
    </location>
    <ligand>
        <name>Mg(2+)</name>
        <dbReference type="ChEBI" id="CHEBI:18420"/>
        <label>1</label>
    </ligand>
</feature>
<reference evidence="19 20" key="1">
    <citation type="journal article" date="2020" name="Front. Microbiol.">
        <title>Single-cell genomics of novel Actinobacteria with the Wood-Ljungdahl pathway discovered in a serpentinizing system.</title>
        <authorList>
            <person name="Merino N."/>
            <person name="Kawai M."/>
            <person name="Boyd E.S."/>
            <person name="Colman D.R."/>
            <person name="McGlynn S.E."/>
            <person name="Nealson K.H."/>
            <person name="Kurokawa K."/>
            <person name="Hongoh Y."/>
        </authorList>
    </citation>
    <scope>NUCLEOTIDE SEQUENCE [LARGE SCALE GENOMIC DNA]</scope>
    <source>
        <strain evidence="15 21">S03</strain>
        <strain evidence="16 22">S34</strain>
        <strain evidence="17 20">S42</strain>
        <strain evidence="18 19">S44</strain>
    </source>
</reference>
<dbReference type="EC" id="3.1.21.10" evidence="13 14"/>
<dbReference type="FunFam" id="3.30.420.10:FF:000002">
    <property type="entry name" value="Crossover junction endodeoxyribonuclease RuvC"/>
    <property type="match status" value="1"/>
</dbReference>
<sequence length="165" mass="18014">MIVMGVDPGTAITGVGVVEGREGKFTALYYDCIYTSPRLSSSQRLGKIYDQLMDLMERFSPHQVAVEELFFNVNVKTALSVGQARGVVLLAAERKNIQVADYTPLQVKQAVVGYGRAEKRQVQSMVKKLLSLNDVPAVDDASDALAVAICHLNSFKMDSLMKGLS</sequence>
<dbReference type="AlphaFoldDB" id="A0A6V8QCU9"/>
<feature type="binding site" evidence="13">
    <location>
        <position position="67"/>
    </location>
    <ligand>
        <name>Mg(2+)</name>
        <dbReference type="ChEBI" id="CHEBI:18420"/>
        <label>2</label>
    </ligand>
</feature>
<dbReference type="EMBL" id="BLSC01000065">
    <property type="protein sequence ID" value="GFP37258.1"/>
    <property type="molecule type" value="Genomic_DNA"/>
</dbReference>
<comment type="subcellular location">
    <subcellularLocation>
        <location evidence="13">Cytoplasm</location>
    </subcellularLocation>
</comment>
<feature type="binding site" evidence="13">
    <location>
        <position position="140"/>
    </location>
    <ligand>
        <name>Mg(2+)</name>
        <dbReference type="ChEBI" id="CHEBI:18420"/>
        <label>1</label>
    </ligand>
</feature>
<comment type="cofactor">
    <cofactor evidence="13">
        <name>Mg(2+)</name>
        <dbReference type="ChEBI" id="CHEBI:18420"/>
    </cofactor>
    <text evidence="13">Binds 2 Mg(2+) ion per subunit.</text>
</comment>
<dbReference type="NCBIfam" id="TIGR00228">
    <property type="entry name" value="ruvC"/>
    <property type="match status" value="1"/>
</dbReference>
<feature type="active site" evidence="13">
    <location>
        <position position="140"/>
    </location>
</feature>
<dbReference type="GO" id="GO:0000287">
    <property type="term" value="F:magnesium ion binding"/>
    <property type="evidence" value="ECO:0007669"/>
    <property type="project" value="UniProtKB-UniRule"/>
</dbReference>
<keyword evidence="11 13" id="KW-0234">DNA repair</keyword>
<evidence type="ECO:0000256" key="4">
    <source>
        <dbReference type="ARBA" id="ARBA00022723"/>
    </source>
</evidence>
<keyword evidence="22" id="KW-1185">Reference proteome</keyword>
<evidence type="ECO:0000256" key="12">
    <source>
        <dbReference type="ARBA" id="ARBA00029354"/>
    </source>
</evidence>
<dbReference type="PROSITE" id="PS01321">
    <property type="entry name" value="RUVC"/>
    <property type="match status" value="1"/>
</dbReference>
<evidence type="ECO:0000256" key="2">
    <source>
        <dbReference type="ARBA" id="ARBA00022490"/>
    </source>
</evidence>
<dbReference type="InterPro" id="IPR012337">
    <property type="entry name" value="RNaseH-like_sf"/>
</dbReference>
<dbReference type="Proteomes" id="UP000574717">
    <property type="component" value="Unassembled WGS sequence"/>
</dbReference>
<keyword evidence="4 13" id="KW-0479">Metal-binding</keyword>
<dbReference type="PANTHER" id="PTHR30194">
    <property type="entry name" value="CROSSOVER JUNCTION ENDODEOXYRIBONUCLEASE RUVC"/>
    <property type="match status" value="1"/>
</dbReference>
<keyword evidence="2 13" id="KW-0963">Cytoplasm</keyword>
<evidence type="ECO:0000256" key="6">
    <source>
        <dbReference type="ARBA" id="ARBA00022763"/>
    </source>
</evidence>
<dbReference type="SUPFAM" id="SSF53098">
    <property type="entry name" value="Ribonuclease H-like"/>
    <property type="match status" value="1"/>
</dbReference>
<dbReference type="EMBL" id="BLRU01000067">
    <property type="protein sequence ID" value="GFP19367.1"/>
    <property type="molecule type" value="Genomic_DNA"/>
</dbReference>
<dbReference type="InterPro" id="IPR036397">
    <property type="entry name" value="RNaseH_sf"/>
</dbReference>
<dbReference type="EMBL" id="BLRZ01000106">
    <property type="protein sequence ID" value="GFP30805.1"/>
    <property type="molecule type" value="Genomic_DNA"/>
</dbReference>
<evidence type="ECO:0000256" key="13">
    <source>
        <dbReference type="HAMAP-Rule" id="MF_00034"/>
    </source>
</evidence>
<feature type="active site" evidence="13">
    <location>
        <position position="7"/>
    </location>
</feature>
<evidence type="ECO:0000313" key="22">
    <source>
        <dbReference type="Proteomes" id="UP000588083"/>
    </source>
</evidence>
<evidence type="ECO:0000256" key="5">
    <source>
        <dbReference type="ARBA" id="ARBA00022759"/>
    </source>
</evidence>
<dbReference type="RefSeq" id="WP_176231515.1">
    <property type="nucleotide sequence ID" value="NZ_BLRU01000067.1"/>
</dbReference>
<dbReference type="PRINTS" id="PR00696">
    <property type="entry name" value="RSOLVASERUVC"/>
</dbReference>
<keyword evidence="6 13" id="KW-0227">DNA damage</keyword>
<keyword evidence="8 13" id="KW-0460">Magnesium</keyword>
<dbReference type="PANTHER" id="PTHR30194:SF3">
    <property type="entry name" value="CROSSOVER JUNCTION ENDODEOXYRIBONUCLEASE RUVC"/>
    <property type="match status" value="1"/>
</dbReference>
<dbReference type="CDD" id="cd16962">
    <property type="entry name" value="RuvC"/>
    <property type="match status" value="1"/>
</dbReference>
<keyword evidence="9 13" id="KW-0238">DNA-binding</keyword>
<dbReference type="InterPro" id="IPR002176">
    <property type="entry name" value="X-over_junc_endoDNase_RuvC"/>
</dbReference>
<evidence type="ECO:0000313" key="18">
    <source>
        <dbReference type="EMBL" id="GFP37258.1"/>
    </source>
</evidence>
<dbReference type="Pfam" id="PF02075">
    <property type="entry name" value="RuvC"/>
    <property type="match status" value="1"/>
</dbReference>
<feature type="active site" evidence="13">
    <location>
        <position position="67"/>
    </location>
</feature>
<dbReference type="EMBL" id="BLSA01000030">
    <property type="protein sequence ID" value="GFP32083.1"/>
    <property type="molecule type" value="Genomic_DNA"/>
</dbReference>